<comment type="similarity">
    <text evidence="2">Belongs to the inositol monophosphatase superfamily.</text>
</comment>
<sequence>MSVSDTDQPDFDAYIATAHALAERAGAVILPHFRAGTAVDHKGGGAFDPVTAADRDAEMAIRQLIAETYPSHGIVGEEFGNERADADYCWIIDPIDGTRPFIMGQPLWGTLIGLTAHGAPLLGMMDQPYTKERFWSGETESYFARDGKTQTIQVRPCPSMSEAMLASSTPDMFTGANERPYARLAEAVRLRRFGGDCYNYCLLAMGQIDLVVETDLKPFDILPLVPIIERAGGVVSTWEGGDPRHGGRVIAAGDPRLHAAAMEMLSG</sequence>
<dbReference type="GO" id="GO:0008934">
    <property type="term" value="F:inositol monophosphate 1-phosphatase activity"/>
    <property type="evidence" value="ECO:0007669"/>
    <property type="project" value="TreeGrafter"/>
</dbReference>
<keyword evidence="7" id="KW-1185">Reference proteome</keyword>
<dbReference type="GO" id="GO:0007165">
    <property type="term" value="P:signal transduction"/>
    <property type="evidence" value="ECO:0007669"/>
    <property type="project" value="TreeGrafter"/>
</dbReference>
<dbReference type="PANTHER" id="PTHR20854">
    <property type="entry name" value="INOSITOL MONOPHOSPHATASE"/>
    <property type="match status" value="1"/>
</dbReference>
<dbReference type="Gene3D" id="3.30.540.10">
    <property type="entry name" value="Fructose-1,6-Bisphosphatase, subunit A, domain 1"/>
    <property type="match status" value="1"/>
</dbReference>
<dbReference type="SUPFAM" id="SSF56655">
    <property type="entry name" value="Carbohydrate phosphatase"/>
    <property type="match status" value="1"/>
</dbReference>
<feature type="binding site" evidence="5">
    <location>
        <position position="220"/>
    </location>
    <ligand>
        <name>Mg(2+)</name>
        <dbReference type="ChEBI" id="CHEBI:18420"/>
        <label>2</label>
    </ligand>
</feature>
<organism evidence="6 7">
    <name type="scientific">Methyloceanibacter marginalis</name>
    <dbReference type="NCBI Taxonomy" id="1774971"/>
    <lineage>
        <taxon>Bacteria</taxon>
        <taxon>Pseudomonadati</taxon>
        <taxon>Pseudomonadota</taxon>
        <taxon>Alphaproteobacteria</taxon>
        <taxon>Hyphomicrobiales</taxon>
        <taxon>Hyphomicrobiaceae</taxon>
        <taxon>Methyloceanibacter</taxon>
    </lineage>
</organism>
<dbReference type="PANTHER" id="PTHR20854:SF4">
    <property type="entry name" value="INOSITOL-1-MONOPHOSPHATASE-RELATED"/>
    <property type="match status" value="1"/>
</dbReference>
<dbReference type="AlphaFoldDB" id="A0A1E3WC66"/>
<dbReference type="NCBIfam" id="TIGR02067">
    <property type="entry name" value="his_9_HisN"/>
    <property type="match status" value="1"/>
</dbReference>
<gene>
    <name evidence="6" type="ORF">AUC71_09940</name>
</gene>
<evidence type="ECO:0000313" key="7">
    <source>
        <dbReference type="Proteomes" id="UP000095042"/>
    </source>
</evidence>
<name>A0A1E3WC66_9HYPH</name>
<dbReference type="Proteomes" id="UP000095042">
    <property type="component" value="Unassembled WGS sequence"/>
</dbReference>
<keyword evidence="5" id="KW-0479">Metal-binding</keyword>
<dbReference type="GO" id="GO:0006020">
    <property type="term" value="P:inositol metabolic process"/>
    <property type="evidence" value="ECO:0007669"/>
    <property type="project" value="TreeGrafter"/>
</dbReference>
<keyword evidence="5" id="KW-0460">Magnesium</keyword>
<feature type="binding site" evidence="5">
    <location>
        <position position="93"/>
    </location>
    <ligand>
        <name>Mg(2+)</name>
        <dbReference type="ChEBI" id="CHEBI:18420"/>
        <label>2</label>
    </ligand>
</feature>
<dbReference type="OrthoDB" id="9785695at2"/>
<keyword evidence="3" id="KW-0378">Hydrolase</keyword>
<evidence type="ECO:0000313" key="6">
    <source>
        <dbReference type="EMBL" id="ODS03381.1"/>
    </source>
</evidence>
<dbReference type="Pfam" id="PF00459">
    <property type="entry name" value="Inositol_P"/>
    <property type="match status" value="1"/>
</dbReference>
<feature type="binding site" evidence="5">
    <location>
        <position position="95"/>
    </location>
    <ligand>
        <name>Mg(2+)</name>
        <dbReference type="ChEBI" id="CHEBI:18420"/>
        <label>1</label>
        <note>catalytic</note>
    </ligand>
</feature>
<feature type="binding site" evidence="5">
    <location>
        <position position="77"/>
    </location>
    <ligand>
        <name>Mg(2+)</name>
        <dbReference type="ChEBI" id="CHEBI:18420"/>
        <label>1</label>
        <note>catalytic</note>
    </ligand>
</feature>
<dbReference type="EC" id="3.1.3.15" evidence="4"/>
<dbReference type="PRINTS" id="PR00377">
    <property type="entry name" value="IMPHPHTASES"/>
</dbReference>
<proteinExistence type="inferred from homology"/>
<dbReference type="Gene3D" id="3.40.190.80">
    <property type="match status" value="1"/>
</dbReference>
<dbReference type="GO" id="GO:0004401">
    <property type="term" value="F:histidinol-phosphatase activity"/>
    <property type="evidence" value="ECO:0007669"/>
    <property type="project" value="UniProtKB-UniRule"/>
</dbReference>
<evidence type="ECO:0000256" key="5">
    <source>
        <dbReference type="PIRSR" id="PIRSR600760-2"/>
    </source>
</evidence>
<dbReference type="EMBL" id="LPWD01000119">
    <property type="protein sequence ID" value="ODS03381.1"/>
    <property type="molecule type" value="Genomic_DNA"/>
</dbReference>
<dbReference type="InterPro" id="IPR000760">
    <property type="entry name" value="Inositol_monophosphatase-like"/>
</dbReference>
<accession>A0A1E3WC66</accession>
<dbReference type="CDD" id="cd01641">
    <property type="entry name" value="Bacterial_IMPase_like_1"/>
    <property type="match status" value="1"/>
</dbReference>
<evidence type="ECO:0000256" key="2">
    <source>
        <dbReference type="ARBA" id="ARBA00009759"/>
    </source>
</evidence>
<dbReference type="FunFam" id="3.30.540.10:FF:000030">
    <property type="entry name" value="Inositol monophosphatase"/>
    <property type="match status" value="1"/>
</dbReference>
<dbReference type="GO" id="GO:0000105">
    <property type="term" value="P:L-histidine biosynthetic process"/>
    <property type="evidence" value="ECO:0007669"/>
    <property type="project" value="UniProtKB-UniRule"/>
</dbReference>
<dbReference type="GO" id="GO:0046872">
    <property type="term" value="F:metal ion binding"/>
    <property type="evidence" value="ECO:0007669"/>
    <property type="project" value="UniProtKB-KW"/>
</dbReference>
<dbReference type="InterPro" id="IPR011809">
    <property type="entry name" value="His_9_proposed"/>
</dbReference>
<evidence type="ECO:0000256" key="1">
    <source>
        <dbReference type="ARBA" id="ARBA00001946"/>
    </source>
</evidence>
<feature type="binding site" evidence="5">
    <location>
        <position position="96"/>
    </location>
    <ligand>
        <name>Mg(2+)</name>
        <dbReference type="ChEBI" id="CHEBI:18420"/>
        <label>1</label>
        <note>catalytic</note>
    </ligand>
</feature>
<comment type="cofactor">
    <cofactor evidence="1 5">
        <name>Mg(2+)</name>
        <dbReference type="ChEBI" id="CHEBI:18420"/>
    </cofactor>
</comment>
<reference evidence="6 7" key="1">
    <citation type="journal article" date="2016" name="Environ. Microbiol.">
        <title>New Methyloceanibacter diversity from North Sea sediments includes methanotroph containing solely the soluble methane monooxygenase.</title>
        <authorList>
            <person name="Vekeman B."/>
            <person name="Kerckhof F.M."/>
            <person name="Cremers G."/>
            <person name="de Vos P."/>
            <person name="Vandamme P."/>
            <person name="Boon N."/>
            <person name="Op den Camp H.J."/>
            <person name="Heylen K."/>
        </authorList>
    </citation>
    <scope>NUCLEOTIDE SEQUENCE [LARGE SCALE GENOMIC DNA]</scope>
    <source>
        <strain evidence="6 7">R-67177</strain>
    </source>
</reference>
<comment type="caution">
    <text evidence="6">The sequence shown here is derived from an EMBL/GenBank/DDBJ whole genome shotgun (WGS) entry which is preliminary data.</text>
</comment>
<evidence type="ECO:0000256" key="4">
    <source>
        <dbReference type="NCBIfam" id="TIGR02067"/>
    </source>
</evidence>
<protein>
    <recommendedName>
        <fullName evidence="4">Histidinol-phosphatase</fullName>
        <ecNumber evidence="4">3.1.3.15</ecNumber>
    </recommendedName>
</protein>
<evidence type="ECO:0000256" key="3">
    <source>
        <dbReference type="ARBA" id="ARBA00022801"/>
    </source>
</evidence>